<dbReference type="InterPro" id="IPR006623">
    <property type="entry name" value="THEG"/>
</dbReference>
<sequence length="255" mass="28594">MRPLDCCSSMAARIARIDRLAQPKPDLLKFPDRRSVYWLDELPNFSNCSFYILIRFPSVLTPRLSKLTESKRLDPTFQNNRQSPVWVVSTAALSARPSDRVRYLALPRLPAAGWQPERPLLAALSVAVRTAEASQRICQLAHPKRMKKIPNQKDSKASITAAPPCSTSSRIHLLATPKSNHSQYMLDRPVTCPVSRSTRKAVASERVQVLAQPKPRKALFQGYDPYRVNAAARSANASPRVLELCMPLPRKCKAK</sequence>
<dbReference type="FunCoup" id="A0A6J2VF12">
    <property type="interactions" value="64"/>
</dbReference>
<proteinExistence type="predicted"/>
<protein>
    <submittedName>
        <fullName evidence="4">Sperm microtubule associated protein 2</fullName>
    </submittedName>
</protein>
<feature type="region of interest" description="Disordered" evidence="2">
    <location>
        <begin position="144"/>
        <end position="164"/>
    </location>
</feature>
<evidence type="ECO:0000256" key="1">
    <source>
        <dbReference type="ARBA" id="ARBA00022737"/>
    </source>
</evidence>
<reference evidence="4" key="1">
    <citation type="submission" date="2025-08" db="UniProtKB">
        <authorList>
            <consortium name="RefSeq"/>
        </authorList>
    </citation>
    <scope>IDENTIFICATION</scope>
</reference>
<evidence type="ECO:0000313" key="3">
    <source>
        <dbReference type="Proteomes" id="UP000504632"/>
    </source>
</evidence>
<dbReference type="PANTHER" id="PTHR15901:SF16">
    <property type="entry name" value="TESTICULAR HAPLOID EXPRESSED GENE PROTEIN"/>
    <property type="match status" value="1"/>
</dbReference>
<dbReference type="AlphaFoldDB" id="A0A6J2VF12"/>
<name>A0A6J2VF12_CHACN</name>
<dbReference type="Pfam" id="PF14912">
    <property type="entry name" value="THEG"/>
    <property type="match status" value="3"/>
</dbReference>
<dbReference type="InterPro" id="IPR042401">
    <property type="entry name" value="SPMAP2-like"/>
</dbReference>
<dbReference type="GeneID" id="115812180"/>
<organism evidence="3 4">
    <name type="scientific">Chanos chanos</name>
    <name type="common">Milkfish</name>
    <name type="synonym">Mugil chanos</name>
    <dbReference type="NCBI Taxonomy" id="29144"/>
    <lineage>
        <taxon>Eukaryota</taxon>
        <taxon>Metazoa</taxon>
        <taxon>Chordata</taxon>
        <taxon>Craniata</taxon>
        <taxon>Vertebrata</taxon>
        <taxon>Euteleostomi</taxon>
        <taxon>Actinopterygii</taxon>
        <taxon>Neopterygii</taxon>
        <taxon>Teleostei</taxon>
        <taxon>Ostariophysi</taxon>
        <taxon>Gonorynchiformes</taxon>
        <taxon>Chanidae</taxon>
        <taxon>Chanos</taxon>
    </lineage>
</organism>
<dbReference type="SMART" id="SM00705">
    <property type="entry name" value="THEG"/>
    <property type="match status" value="6"/>
</dbReference>
<dbReference type="Proteomes" id="UP000504632">
    <property type="component" value="Chromosome 5"/>
</dbReference>
<dbReference type="OrthoDB" id="25466at2759"/>
<accession>A0A6J2VF12</accession>
<dbReference type="InParanoid" id="A0A6J2VF12"/>
<dbReference type="GO" id="GO:0007283">
    <property type="term" value="P:spermatogenesis"/>
    <property type="evidence" value="ECO:0007669"/>
    <property type="project" value="TreeGrafter"/>
</dbReference>
<evidence type="ECO:0000313" key="4">
    <source>
        <dbReference type="RefSeq" id="XP_030630527.1"/>
    </source>
</evidence>
<dbReference type="PANTHER" id="PTHR15901">
    <property type="entry name" value="TESTICULAR HAPLOID EXPRESSED GENE PROTEIN"/>
    <property type="match status" value="1"/>
</dbReference>
<gene>
    <name evidence="4" type="primary">spmap2</name>
</gene>
<keyword evidence="3" id="KW-1185">Reference proteome</keyword>
<evidence type="ECO:0000256" key="2">
    <source>
        <dbReference type="SAM" id="MobiDB-lite"/>
    </source>
</evidence>
<dbReference type="CTD" id="51298"/>
<keyword evidence="1" id="KW-0677">Repeat</keyword>
<dbReference type="RefSeq" id="XP_030630527.1">
    <property type="nucleotide sequence ID" value="XM_030774667.1"/>
</dbReference>